<dbReference type="EC" id="3.6.4.10" evidence="2"/>
<evidence type="ECO:0000256" key="2">
    <source>
        <dbReference type="ARBA" id="ARBA00012554"/>
    </source>
</evidence>
<evidence type="ECO:0000256" key="4">
    <source>
        <dbReference type="ARBA" id="ARBA00022737"/>
    </source>
</evidence>
<dbReference type="CDD" id="cd19511">
    <property type="entry name" value="RecA-like_CDC48_r2-like"/>
    <property type="match status" value="1"/>
</dbReference>
<feature type="region of interest" description="Disordered" evidence="10">
    <location>
        <begin position="233"/>
        <end position="284"/>
    </location>
</feature>
<dbReference type="Gene3D" id="3.40.50.300">
    <property type="entry name" value="P-loop containing nucleotide triphosphate hydrolases"/>
    <property type="match status" value="2"/>
</dbReference>
<dbReference type="GO" id="GO:0005737">
    <property type="term" value="C:cytoplasm"/>
    <property type="evidence" value="ECO:0007669"/>
    <property type="project" value="UniProtKB-SubCell"/>
</dbReference>
<reference evidence="12 13" key="1">
    <citation type="submission" date="2020-06" db="EMBL/GenBank/DDBJ databases">
        <authorList>
            <person name="Li R."/>
            <person name="Bekaert M."/>
        </authorList>
    </citation>
    <scope>NUCLEOTIDE SEQUENCE [LARGE SCALE GENOMIC DNA]</scope>
    <source>
        <strain evidence="13">wild</strain>
    </source>
</reference>
<organism evidence="12 13">
    <name type="scientific">Mytilus coruscus</name>
    <name type="common">Sea mussel</name>
    <dbReference type="NCBI Taxonomy" id="42192"/>
    <lineage>
        <taxon>Eukaryota</taxon>
        <taxon>Metazoa</taxon>
        <taxon>Spiralia</taxon>
        <taxon>Lophotrochozoa</taxon>
        <taxon>Mollusca</taxon>
        <taxon>Bivalvia</taxon>
        <taxon>Autobranchia</taxon>
        <taxon>Pteriomorphia</taxon>
        <taxon>Mytilida</taxon>
        <taxon>Mytiloidea</taxon>
        <taxon>Mytilidae</taxon>
        <taxon>Mytilinae</taxon>
        <taxon>Mytilus</taxon>
    </lineage>
</organism>
<dbReference type="SUPFAM" id="SSF52540">
    <property type="entry name" value="P-loop containing nucleoside triphosphate hydrolases"/>
    <property type="match status" value="2"/>
</dbReference>
<dbReference type="FunFam" id="3.40.50.300:FF:000018">
    <property type="entry name" value="Cell division control 48"/>
    <property type="match status" value="1"/>
</dbReference>
<comment type="subcellular location">
    <subcellularLocation>
        <location evidence="1">Cytoplasm</location>
    </subcellularLocation>
</comment>
<sequence length="855" mass="95107">MPPKSKQQKQEWLQCVKCKHLIFHKDTEKHPNECDLQKNYTSCSIIGNKLSALISPLNALEVGKLGLPHDLSDNVTVVHPSTMKYSGLAIGRPCLLDSQYVSVAWPSTSMAQTSVGVPDNLMKLLEKESGGKITVEPLNYGLPTASEICLKQSTDGFPPEESCFQDFVRNKLYGKCFKIGNRINISYYGQMYQFVVTDLTIQRTQNLNQSNVDEISHDLSRINMSDMSWDTSLKSPCTHSSSDRSLSSENQSFNDSSPISSTPKSKQRNIDMFKTPEPPGKQNLKMDEQFAKITSQTRLMILQDEQIEEEDIKDKVTFDWIGGLKSQIKILREMIQLPLAQPELFKSFGIPPPRGVLIYGPSGTGKSLLIKAVTNEVQAHIISVSSSDVISKFFGESELKLRNIFMEAEERAPSIIVMDDVDSILPSRDKTQNDSQKRLVATMLTLMDGISQNQREDKVIMVLAACCVPDQIDPALRRPGRFDKEIEVGVPTSQDRREILQKLLQKVPNSLEKESILKIADKAHGFVGADLASVCQQASLNSLKRTLKNGGNEMVSVSVNKEDISVAMTMVQPSGMREVQLEIPQVLWSDIGGQEEIKLKLKQAVEWPLLHPEAFQRMGISPPRGILMYGPPGCSKTMIAKALATESGLNFIAIKGPELFNKWVGESERAVREVFRKARAAAPSIVFFDEIDALAVERGSSGGSSNVGDRVLAQLLTEIDGVERLKDVTIVAATNRPDMIDKALMRPGRLDRILYVPLPNEKTRHEILRINLCKMPVESSVDIDWIVQKTDGYSGAEICAVCHEAAMSALQENIDAKHVKLKHFSDALTVVTPRIDSELIKFYNDYQTKSGINSI</sequence>
<comment type="similarity">
    <text evidence="9">Belongs to the AAA ATPase family. AFG2 subfamily.</text>
</comment>
<dbReference type="InterPro" id="IPR003593">
    <property type="entry name" value="AAA+_ATPase"/>
</dbReference>
<evidence type="ECO:0000256" key="3">
    <source>
        <dbReference type="ARBA" id="ARBA00022490"/>
    </source>
</evidence>
<keyword evidence="7" id="KW-0067">ATP-binding</keyword>
<dbReference type="Pfam" id="PF17862">
    <property type="entry name" value="AAA_lid_3"/>
    <property type="match status" value="2"/>
</dbReference>
<dbReference type="Proteomes" id="UP000507470">
    <property type="component" value="Unassembled WGS sequence"/>
</dbReference>
<keyword evidence="3" id="KW-0963">Cytoplasm</keyword>
<dbReference type="FunFam" id="3.40.50.300:FF:000012">
    <property type="entry name" value="Transitional endoplasmic reticulum ATPase"/>
    <property type="match status" value="1"/>
</dbReference>
<dbReference type="AlphaFoldDB" id="A0A6J8DJW5"/>
<dbReference type="GO" id="GO:0005524">
    <property type="term" value="F:ATP binding"/>
    <property type="evidence" value="ECO:0007669"/>
    <property type="project" value="UniProtKB-KW"/>
</dbReference>
<protein>
    <recommendedName>
        <fullName evidence="2">non-chaperonin molecular chaperone ATPase</fullName>
        <ecNumber evidence="2">3.6.4.10</ecNumber>
    </recommendedName>
</protein>
<dbReference type="PANTHER" id="PTHR23077">
    <property type="entry name" value="AAA-FAMILY ATPASE"/>
    <property type="match status" value="1"/>
</dbReference>
<dbReference type="InterPro" id="IPR003960">
    <property type="entry name" value="ATPase_AAA_CS"/>
</dbReference>
<keyword evidence="5" id="KW-0547">Nucleotide-binding</keyword>
<dbReference type="InterPro" id="IPR027417">
    <property type="entry name" value="P-loop_NTPase"/>
</dbReference>
<name>A0A6J8DJW5_MYTCO</name>
<evidence type="ECO:0000256" key="6">
    <source>
        <dbReference type="ARBA" id="ARBA00022801"/>
    </source>
</evidence>
<dbReference type="Gene3D" id="1.10.8.60">
    <property type="match status" value="2"/>
</dbReference>
<gene>
    <name evidence="12" type="ORF">MCOR_41802</name>
</gene>
<feature type="compositionally biased region" description="Polar residues" evidence="10">
    <location>
        <begin position="233"/>
        <end position="264"/>
    </location>
</feature>
<keyword evidence="6" id="KW-0378">Hydrolase</keyword>
<evidence type="ECO:0000256" key="7">
    <source>
        <dbReference type="ARBA" id="ARBA00022840"/>
    </source>
</evidence>
<dbReference type="SMART" id="SM00382">
    <property type="entry name" value="AAA"/>
    <property type="match status" value="2"/>
</dbReference>
<dbReference type="InterPro" id="IPR003959">
    <property type="entry name" value="ATPase_AAA_core"/>
</dbReference>
<evidence type="ECO:0000256" key="10">
    <source>
        <dbReference type="SAM" id="MobiDB-lite"/>
    </source>
</evidence>
<keyword evidence="4" id="KW-0677">Repeat</keyword>
<dbReference type="InterPro" id="IPR050168">
    <property type="entry name" value="AAA_ATPase_domain"/>
</dbReference>
<dbReference type="FunFam" id="1.10.8.60:FF:000069">
    <property type="entry name" value="spermatogenesis-associated protein 5 isoform X1"/>
    <property type="match status" value="1"/>
</dbReference>
<evidence type="ECO:0000259" key="11">
    <source>
        <dbReference type="SMART" id="SM00382"/>
    </source>
</evidence>
<dbReference type="Pfam" id="PF00004">
    <property type="entry name" value="AAA"/>
    <property type="match status" value="2"/>
</dbReference>
<dbReference type="PROSITE" id="PS00674">
    <property type="entry name" value="AAA"/>
    <property type="match status" value="1"/>
</dbReference>
<dbReference type="OrthoDB" id="27435at2759"/>
<proteinExistence type="inferred from homology"/>
<feature type="domain" description="AAA+ ATPase" evidence="11">
    <location>
        <begin position="622"/>
        <end position="760"/>
    </location>
</feature>
<keyword evidence="13" id="KW-1185">Reference proteome</keyword>
<dbReference type="GO" id="GO:0016887">
    <property type="term" value="F:ATP hydrolysis activity"/>
    <property type="evidence" value="ECO:0007669"/>
    <property type="project" value="InterPro"/>
</dbReference>
<evidence type="ECO:0000256" key="1">
    <source>
        <dbReference type="ARBA" id="ARBA00004496"/>
    </source>
</evidence>
<keyword evidence="8" id="KW-0143">Chaperone</keyword>
<evidence type="ECO:0000256" key="9">
    <source>
        <dbReference type="ARBA" id="ARBA00061477"/>
    </source>
</evidence>
<evidence type="ECO:0000256" key="8">
    <source>
        <dbReference type="ARBA" id="ARBA00023186"/>
    </source>
</evidence>
<evidence type="ECO:0000313" key="13">
    <source>
        <dbReference type="Proteomes" id="UP000507470"/>
    </source>
</evidence>
<dbReference type="PANTHER" id="PTHR23077:SF27">
    <property type="entry name" value="ATPASE FAMILY GENE 2 PROTEIN HOMOLOG A"/>
    <property type="match status" value="1"/>
</dbReference>
<accession>A0A6J8DJW5</accession>
<evidence type="ECO:0000256" key="5">
    <source>
        <dbReference type="ARBA" id="ARBA00022741"/>
    </source>
</evidence>
<feature type="domain" description="AAA+ ATPase" evidence="11">
    <location>
        <begin position="352"/>
        <end position="492"/>
    </location>
</feature>
<evidence type="ECO:0000313" key="12">
    <source>
        <dbReference type="EMBL" id="CAC5408409.1"/>
    </source>
</evidence>
<dbReference type="EMBL" id="CACVKT020007531">
    <property type="protein sequence ID" value="CAC5408409.1"/>
    <property type="molecule type" value="Genomic_DNA"/>
</dbReference>
<dbReference type="InterPro" id="IPR041569">
    <property type="entry name" value="AAA_lid_3"/>
</dbReference>